<protein>
    <submittedName>
        <fullName evidence="1">Uncharacterized protein</fullName>
    </submittedName>
</protein>
<name>A0A645DGF0_9ZZZZ</name>
<dbReference type="AlphaFoldDB" id="A0A645DGF0"/>
<reference evidence="1" key="1">
    <citation type="submission" date="2019-08" db="EMBL/GenBank/DDBJ databases">
        <authorList>
            <person name="Kucharzyk K."/>
            <person name="Murdoch R.W."/>
            <person name="Higgins S."/>
            <person name="Loffler F."/>
        </authorList>
    </citation>
    <scope>NUCLEOTIDE SEQUENCE</scope>
</reference>
<organism evidence="1">
    <name type="scientific">bioreactor metagenome</name>
    <dbReference type="NCBI Taxonomy" id="1076179"/>
    <lineage>
        <taxon>unclassified sequences</taxon>
        <taxon>metagenomes</taxon>
        <taxon>ecological metagenomes</taxon>
    </lineage>
</organism>
<sequence>MVFLTFLLCAKFQDFAIKHEKESNYDAPCVNLCVTHSTGYFIRWSKTILERSFCFGFSAATGGYVLPIAYGFACNGASRFIYAGYDDITIGNGVRANAGLVADI</sequence>
<gene>
    <name evidence="1" type="ORF">SDC9_135433</name>
</gene>
<accession>A0A645DGF0</accession>
<comment type="caution">
    <text evidence="1">The sequence shown here is derived from an EMBL/GenBank/DDBJ whole genome shotgun (WGS) entry which is preliminary data.</text>
</comment>
<proteinExistence type="predicted"/>
<evidence type="ECO:0000313" key="1">
    <source>
        <dbReference type="EMBL" id="MPM88331.1"/>
    </source>
</evidence>
<dbReference type="EMBL" id="VSSQ01035964">
    <property type="protein sequence ID" value="MPM88331.1"/>
    <property type="molecule type" value="Genomic_DNA"/>
</dbReference>